<organism evidence="1 2">
    <name type="scientific">Rhodococcus jostii</name>
    <dbReference type="NCBI Taxonomy" id="132919"/>
    <lineage>
        <taxon>Bacteria</taxon>
        <taxon>Bacillati</taxon>
        <taxon>Actinomycetota</taxon>
        <taxon>Actinomycetes</taxon>
        <taxon>Mycobacteriales</taxon>
        <taxon>Nocardiaceae</taxon>
        <taxon>Rhodococcus</taxon>
    </lineage>
</organism>
<dbReference type="Proteomes" id="UP000183407">
    <property type="component" value="Unassembled WGS sequence"/>
</dbReference>
<dbReference type="EMBL" id="FNTL01000005">
    <property type="protein sequence ID" value="SEE89250.1"/>
    <property type="molecule type" value="Genomic_DNA"/>
</dbReference>
<protein>
    <submittedName>
        <fullName evidence="1">Uncharacterized protein</fullName>
    </submittedName>
</protein>
<dbReference type="AlphaFoldDB" id="A0A1H5MJG9"/>
<evidence type="ECO:0000313" key="1">
    <source>
        <dbReference type="EMBL" id="SEE89250.1"/>
    </source>
</evidence>
<sequence>MTTAKRTPHPLNRRPSLAGLMWALQQIGAAVSNDDREAYLTAAQCARHIGCTEEQIADAYRSRARRTPHLHFQIDGSPRPPKGWNS</sequence>
<dbReference type="RefSeq" id="WP_073361398.1">
    <property type="nucleotide sequence ID" value="NZ_FNTL01000005.1"/>
</dbReference>
<evidence type="ECO:0000313" key="2">
    <source>
        <dbReference type="Proteomes" id="UP000183407"/>
    </source>
</evidence>
<reference evidence="2" key="1">
    <citation type="submission" date="2016-10" db="EMBL/GenBank/DDBJ databases">
        <authorList>
            <person name="Varghese N."/>
        </authorList>
    </citation>
    <scope>NUCLEOTIDE SEQUENCE [LARGE SCALE GENOMIC DNA]</scope>
    <source>
        <strain evidence="2">DSM 44719</strain>
    </source>
</reference>
<name>A0A1H5MJG9_RHOJO</name>
<gene>
    <name evidence="1" type="ORF">SAMN04490220_9034</name>
</gene>
<accession>A0A1H5MJG9</accession>
<proteinExistence type="predicted"/>